<proteinExistence type="predicted"/>
<dbReference type="Gene3D" id="1.10.10.10">
    <property type="entry name" value="Winged helix-like DNA-binding domain superfamily/Winged helix DNA-binding domain"/>
    <property type="match status" value="1"/>
</dbReference>
<reference evidence="3 4" key="1">
    <citation type="submission" date="2019-01" db="EMBL/GenBank/DDBJ databases">
        <title>Draft genome sequences of the type strains of six Macrococcus species.</title>
        <authorList>
            <person name="Mazhar S."/>
            <person name="Altermann E."/>
            <person name="Hill C."/>
            <person name="Mcauliffe O."/>
        </authorList>
    </citation>
    <scope>NUCLEOTIDE SEQUENCE [LARGE SCALE GENOMIC DNA]</scope>
    <source>
        <strain evidence="3 4">CCM4811</strain>
    </source>
</reference>
<accession>A0A4R6BAR1</accession>
<dbReference type="RefSeq" id="WP_133432793.1">
    <property type="nucleotide sequence ID" value="NZ_SCWA01000027.1"/>
</dbReference>
<comment type="caution">
    <text evidence="3">The sequence shown here is derived from an EMBL/GenBank/DDBJ whole genome shotgun (WGS) entry which is preliminary data.</text>
</comment>
<keyword evidence="2" id="KW-0804">Transcription</keyword>
<dbReference type="EMBL" id="SCWA01000027">
    <property type="protein sequence ID" value="TDL93383.1"/>
    <property type="molecule type" value="Genomic_DNA"/>
</dbReference>
<evidence type="ECO:0000256" key="1">
    <source>
        <dbReference type="ARBA" id="ARBA00023015"/>
    </source>
</evidence>
<dbReference type="InterPro" id="IPR016032">
    <property type="entry name" value="Sig_transdc_resp-reg_C-effctor"/>
</dbReference>
<dbReference type="SUPFAM" id="SSF88946">
    <property type="entry name" value="Sigma2 domain of RNA polymerase sigma factors"/>
    <property type="match status" value="1"/>
</dbReference>
<evidence type="ECO:0000256" key="2">
    <source>
        <dbReference type="ARBA" id="ARBA00023163"/>
    </source>
</evidence>
<sequence length="156" mass="19220">MFEEWFVKYDRMIHHLLHQYHITYDREDYYQLALIRLWRIAENYDCLKTPNESQYVYLQLKFCLIDEIRKQMTYQERFLLMTDETLPEVEILEPDLLCIDNLTKDELEWLNYTHQGFRLAEIADKMTLTISQVKYIRKKARIKLQENNDLPFQNQS</sequence>
<dbReference type="GO" id="GO:0003677">
    <property type="term" value="F:DNA binding"/>
    <property type="evidence" value="ECO:0007669"/>
    <property type="project" value="InterPro"/>
</dbReference>
<dbReference type="AlphaFoldDB" id="A0A4R6BAR1"/>
<name>A0A4R6BAR1_9STAP</name>
<evidence type="ECO:0000313" key="3">
    <source>
        <dbReference type="EMBL" id="TDL93383.1"/>
    </source>
</evidence>
<keyword evidence="1" id="KW-0805">Transcription regulation</keyword>
<dbReference type="InterPro" id="IPR036388">
    <property type="entry name" value="WH-like_DNA-bd_sf"/>
</dbReference>
<evidence type="ECO:0000313" key="4">
    <source>
        <dbReference type="Proteomes" id="UP000295310"/>
    </source>
</evidence>
<gene>
    <name evidence="3" type="ORF">ERX27_10670</name>
</gene>
<dbReference type="InterPro" id="IPR013325">
    <property type="entry name" value="RNA_pol_sigma_r2"/>
</dbReference>
<protein>
    <submittedName>
        <fullName evidence="3">Sigma-70 family RNA polymerase sigma factor</fullName>
    </submittedName>
</protein>
<dbReference type="SUPFAM" id="SSF46894">
    <property type="entry name" value="C-terminal effector domain of the bipartite response regulators"/>
    <property type="match status" value="1"/>
</dbReference>
<dbReference type="GO" id="GO:0006352">
    <property type="term" value="P:DNA-templated transcription initiation"/>
    <property type="evidence" value="ECO:0007669"/>
    <property type="project" value="InterPro"/>
</dbReference>
<keyword evidence="4" id="KW-1185">Reference proteome</keyword>
<dbReference type="OrthoDB" id="9783788at2"/>
<organism evidence="3 4">
    <name type="scientific">Macrococcus brunensis</name>
    <dbReference type="NCBI Taxonomy" id="198483"/>
    <lineage>
        <taxon>Bacteria</taxon>
        <taxon>Bacillati</taxon>
        <taxon>Bacillota</taxon>
        <taxon>Bacilli</taxon>
        <taxon>Bacillales</taxon>
        <taxon>Staphylococcaceae</taxon>
        <taxon>Macrococcus</taxon>
    </lineage>
</organism>
<dbReference type="Proteomes" id="UP000295310">
    <property type="component" value="Unassembled WGS sequence"/>
</dbReference>
<dbReference type="GO" id="GO:0003700">
    <property type="term" value="F:DNA-binding transcription factor activity"/>
    <property type="evidence" value="ECO:0007669"/>
    <property type="project" value="InterPro"/>
</dbReference>